<evidence type="ECO:0000256" key="9">
    <source>
        <dbReference type="ARBA" id="ARBA00067801"/>
    </source>
</evidence>
<protein>
    <recommendedName>
        <fullName evidence="9">Ras-related protein Rab-7b</fullName>
    </recommendedName>
</protein>
<dbReference type="GO" id="GO:0005764">
    <property type="term" value="C:lysosome"/>
    <property type="evidence" value="ECO:0007669"/>
    <property type="project" value="UniProtKB-ARBA"/>
</dbReference>
<proteinExistence type="inferred from homology"/>
<evidence type="ECO:0000256" key="4">
    <source>
        <dbReference type="ARBA" id="ARBA00022927"/>
    </source>
</evidence>
<dbReference type="GO" id="GO:0045335">
    <property type="term" value="C:phagocytic vesicle"/>
    <property type="evidence" value="ECO:0007669"/>
    <property type="project" value="TreeGrafter"/>
</dbReference>
<keyword evidence="6" id="KW-0449">Lipoprotein</keyword>
<comment type="function">
    <text evidence="8">Controls vesicular trafficking from endosomes to the trans-Golgi network (TGN). Acts as a negative regulator of TLR9 signaling and can suppress TLR9-triggered TNFA, IL6, and IFNB production in macrophages by promoting TLR9 lysosomal degradation. Also negatively regulates TLR4 signaling in macrophages by promoting lysosomal degradation of TLR4. Promotes megakaryocytic differentiation by increasing NF-kappa-B-dependent IL6 production and subsequently enhancing the association of STAT3 with GATA1. Not involved in the regulation of the EGF- and EGFR degradation pathway.</text>
</comment>
<dbReference type="SMR" id="A0A0P9C895"/>
<evidence type="ECO:0000256" key="5">
    <source>
        <dbReference type="ARBA" id="ARBA00023134"/>
    </source>
</evidence>
<sequence>MARQKVAPSAFIYHTICSKDQSSLLSPMTKCGFLVISWITVLLFRALLSGRSLVRKSIQAIEYMKMNCGKKSLFKVIVIGEEGVGKTSLVRRYVEGRFSIRERNTIGLNLSTKEVRVDDRAVTLQIWDTAGQERFLCLSSCFYRGVDCCVLVFDITSLDSFKSLGMWRDQFLIKADPRDPVNFPFIVLGNKVDLDNSHVPNNRVKEWCQRNNNISYYETSAKEGTNLHLAFKALSTKALKREADSNDVPGIPNTIILKSRANDQKKSKKCEC</sequence>
<dbReference type="NCBIfam" id="TIGR00231">
    <property type="entry name" value="small_GTP"/>
    <property type="match status" value="1"/>
</dbReference>
<dbReference type="PROSITE" id="PS51421">
    <property type="entry name" value="RAS"/>
    <property type="match status" value="1"/>
</dbReference>
<dbReference type="PANTHER" id="PTHR47981:SF20">
    <property type="entry name" value="RAS-RELATED PROTEIN RAB-7A"/>
    <property type="match status" value="1"/>
</dbReference>
<evidence type="ECO:0000313" key="11">
    <source>
        <dbReference type="Proteomes" id="UP000007801"/>
    </source>
</evidence>
<dbReference type="SUPFAM" id="SSF52540">
    <property type="entry name" value="P-loop containing nucleoside triphosphate hydrolases"/>
    <property type="match status" value="1"/>
</dbReference>
<dbReference type="GO" id="GO:0090385">
    <property type="term" value="P:phagosome-lysosome fusion"/>
    <property type="evidence" value="ECO:0007669"/>
    <property type="project" value="TreeGrafter"/>
</dbReference>
<organism evidence="10 11">
    <name type="scientific">Drosophila ananassae</name>
    <name type="common">Fruit fly</name>
    <dbReference type="NCBI Taxonomy" id="7217"/>
    <lineage>
        <taxon>Eukaryota</taxon>
        <taxon>Metazoa</taxon>
        <taxon>Ecdysozoa</taxon>
        <taxon>Arthropoda</taxon>
        <taxon>Hexapoda</taxon>
        <taxon>Insecta</taxon>
        <taxon>Pterygota</taxon>
        <taxon>Neoptera</taxon>
        <taxon>Endopterygota</taxon>
        <taxon>Diptera</taxon>
        <taxon>Brachycera</taxon>
        <taxon>Muscomorpha</taxon>
        <taxon>Ephydroidea</taxon>
        <taxon>Drosophilidae</taxon>
        <taxon>Drosophila</taxon>
        <taxon>Sophophora</taxon>
    </lineage>
</organism>
<keyword evidence="11" id="KW-1185">Reference proteome</keyword>
<dbReference type="SMART" id="SM00175">
    <property type="entry name" value="RAB"/>
    <property type="match status" value="1"/>
</dbReference>
<comment type="similarity">
    <text evidence="1">Belongs to the small GTPase superfamily. Rab family.</text>
</comment>
<evidence type="ECO:0000256" key="6">
    <source>
        <dbReference type="ARBA" id="ARBA00023288"/>
    </source>
</evidence>
<gene>
    <name evidence="10" type="primary">Dana\GF17026</name>
    <name evidence="10" type="synonym">dana_GLEANR_18294</name>
    <name evidence="10" type="ORF">GF17026</name>
</gene>
<dbReference type="InterPro" id="IPR001806">
    <property type="entry name" value="Small_GTPase"/>
</dbReference>
<dbReference type="AlphaFoldDB" id="A0A0P9C895"/>
<dbReference type="Gene3D" id="3.40.50.300">
    <property type="entry name" value="P-loop containing nucleotide triphosphate hydrolases"/>
    <property type="match status" value="1"/>
</dbReference>
<dbReference type="InterPro" id="IPR027417">
    <property type="entry name" value="P-loop_NTPase"/>
</dbReference>
<dbReference type="InParanoid" id="A0A0P9C895"/>
<dbReference type="STRING" id="7217.A0A0P9C895"/>
<dbReference type="GeneID" id="6499815"/>
<dbReference type="GO" id="GO:0005770">
    <property type="term" value="C:late endosome"/>
    <property type="evidence" value="ECO:0007669"/>
    <property type="project" value="TreeGrafter"/>
</dbReference>
<dbReference type="GO" id="GO:0005525">
    <property type="term" value="F:GTP binding"/>
    <property type="evidence" value="ECO:0007669"/>
    <property type="project" value="UniProtKB-KW"/>
</dbReference>
<dbReference type="FunFam" id="3.40.50.300:FF:000751">
    <property type="entry name" value="Rab family GTPase, putative"/>
    <property type="match status" value="1"/>
</dbReference>
<evidence type="ECO:0000256" key="7">
    <source>
        <dbReference type="ARBA" id="ARBA00023289"/>
    </source>
</evidence>
<dbReference type="PROSITE" id="PS51419">
    <property type="entry name" value="RAB"/>
    <property type="match status" value="1"/>
</dbReference>
<dbReference type="SMART" id="SM00174">
    <property type="entry name" value="RHO"/>
    <property type="match status" value="1"/>
</dbReference>
<dbReference type="GO" id="GO:0015031">
    <property type="term" value="P:protein transport"/>
    <property type="evidence" value="ECO:0007669"/>
    <property type="project" value="UniProtKB-KW"/>
</dbReference>
<dbReference type="InterPro" id="IPR005225">
    <property type="entry name" value="Small_GTP-bd"/>
</dbReference>
<evidence type="ECO:0000256" key="8">
    <source>
        <dbReference type="ARBA" id="ARBA00058158"/>
    </source>
</evidence>
<dbReference type="GO" id="GO:0003924">
    <property type="term" value="F:GTPase activity"/>
    <property type="evidence" value="ECO:0007669"/>
    <property type="project" value="InterPro"/>
</dbReference>
<keyword evidence="2" id="KW-0813">Transport</keyword>
<reference evidence="10 11" key="1">
    <citation type="journal article" date="2007" name="Nature">
        <title>Evolution of genes and genomes on the Drosophila phylogeny.</title>
        <authorList>
            <consortium name="Drosophila 12 Genomes Consortium"/>
            <person name="Clark A.G."/>
            <person name="Eisen M.B."/>
            <person name="Smith D.R."/>
            <person name="Bergman C.M."/>
            <person name="Oliver B."/>
            <person name="Markow T.A."/>
            <person name="Kaufman T.C."/>
            <person name="Kellis M."/>
            <person name="Gelbart W."/>
            <person name="Iyer V.N."/>
            <person name="Pollard D.A."/>
            <person name="Sackton T.B."/>
            <person name="Larracuente A.M."/>
            <person name="Singh N.D."/>
            <person name="Abad J.P."/>
            <person name="Abt D.N."/>
            <person name="Adryan B."/>
            <person name="Aguade M."/>
            <person name="Akashi H."/>
            <person name="Anderson W.W."/>
            <person name="Aquadro C.F."/>
            <person name="Ardell D.H."/>
            <person name="Arguello R."/>
            <person name="Artieri C.G."/>
            <person name="Barbash D.A."/>
            <person name="Barker D."/>
            <person name="Barsanti P."/>
            <person name="Batterham P."/>
            <person name="Batzoglou S."/>
            <person name="Begun D."/>
            <person name="Bhutkar A."/>
            <person name="Blanco E."/>
            <person name="Bosak S.A."/>
            <person name="Bradley R.K."/>
            <person name="Brand A.D."/>
            <person name="Brent M.R."/>
            <person name="Brooks A.N."/>
            <person name="Brown R.H."/>
            <person name="Butlin R.K."/>
            <person name="Caggese C."/>
            <person name="Calvi B.R."/>
            <person name="Bernardo de Carvalho A."/>
            <person name="Caspi A."/>
            <person name="Castrezana S."/>
            <person name="Celniker S.E."/>
            <person name="Chang J.L."/>
            <person name="Chapple C."/>
            <person name="Chatterji S."/>
            <person name="Chinwalla A."/>
            <person name="Civetta A."/>
            <person name="Clifton S.W."/>
            <person name="Comeron J.M."/>
            <person name="Costello J.C."/>
            <person name="Coyne J.A."/>
            <person name="Daub J."/>
            <person name="David R.G."/>
            <person name="Delcher A.L."/>
            <person name="Delehaunty K."/>
            <person name="Do C.B."/>
            <person name="Ebling H."/>
            <person name="Edwards K."/>
            <person name="Eickbush T."/>
            <person name="Evans J.D."/>
            <person name="Filipski A."/>
            <person name="Findeiss S."/>
            <person name="Freyhult E."/>
            <person name="Fulton L."/>
            <person name="Fulton R."/>
            <person name="Garcia A.C."/>
            <person name="Gardiner A."/>
            <person name="Garfield D.A."/>
            <person name="Garvin B.E."/>
            <person name="Gibson G."/>
            <person name="Gilbert D."/>
            <person name="Gnerre S."/>
            <person name="Godfrey J."/>
            <person name="Good R."/>
            <person name="Gotea V."/>
            <person name="Gravely B."/>
            <person name="Greenberg A.J."/>
            <person name="Griffiths-Jones S."/>
            <person name="Gross S."/>
            <person name="Guigo R."/>
            <person name="Gustafson E.A."/>
            <person name="Haerty W."/>
            <person name="Hahn M.W."/>
            <person name="Halligan D.L."/>
            <person name="Halpern A.L."/>
            <person name="Halter G.M."/>
            <person name="Han M.V."/>
            <person name="Heger A."/>
            <person name="Hillier L."/>
            <person name="Hinrichs A.S."/>
            <person name="Holmes I."/>
            <person name="Hoskins R.A."/>
            <person name="Hubisz M.J."/>
            <person name="Hultmark D."/>
            <person name="Huntley M.A."/>
            <person name="Jaffe D.B."/>
            <person name="Jagadeeshan S."/>
            <person name="Jeck W.R."/>
            <person name="Johnson J."/>
            <person name="Jones C.D."/>
            <person name="Jordan W.C."/>
            <person name="Karpen G.H."/>
            <person name="Kataoka E."/>
            <person name="Keightley P.D."/>
            <person name="Kheradpour P."/>
            <person name="Kirkness E.F."/>
            <person name="Koerich L.B."/>
            <person name="Kristiansen K."/>
            <person name="Kudrna D."/>
            <person name="Kulathinal R.J."/>
            <person name="Kumar S."/>
            <person name="Kwok R."/>
            <person name="Lander E."/>
            <person name="Langley C.H."/>
            <person name="Lapoint R."/>
            <person name="Lazzaro B.P."/>
            <person name="Lee S.J."/>
            <person name="Levesque L."/>
            <person name="Li R."/>
            <person name="Lin C.F."/>
            <person name="Lin M.F."/>
            <person name="Lindblad-Toh K."/>
            <person name="Llopart A."/>
            <person name="Long M."/>
            <person name="Low L."/>
            <person name="Lozovsky E."/>
            <person name="Lu J."/>
            <person name="Luo M."/>
            <person name="Machado C.A."/>
            <person name="Makalowski W."/>
            <person name="Marzo M."/>
            <person name="Matsuda M."/>
            <person name="Matzkin L."/>
            <person name="McAllister B."/>
            <person name="McBride C.S."/>
            <person name="McKernan B."/>
            <person name="McKernan K."/>
            <person name="Mendez-Lago M."/>
            <person name="Minx P."/>
            <person name="Mollenhauer M.U."/>
            <person name="Montooth K."/>
            <person name="Mount S.M."/>
            <person name="Mu X."/>
            <person name="Myers E."/>
            <person name="Negre B."/>
            <person name="Newfeld S."/>
            <person name="Nielsen R."/>
            <person name="Noor M.A."/>
            <person name="O'Grady P."/>
            <person name="Pachter L."/>
            <person name="Papaceit M."/>
            <person name="Parisi M.J."/>
            <person name="Parisi M."/>
            <person name="Parts L."/>
            <person name="Pedersen J.S."/>
            <person name="Pesole G."/>
            <person name="Phillippy A.M."/>
            <person name="Ponting C.P."/>
            <person name="Pop M."/>
            <person name="Porcelli D."/>
            <person name="Powell J.R."/>
            <person name="Prohaska S."/>
            <person name="Pruitt K."/>
            <person name="Puig M."/>
            <person name="Quesneville H."/>
            <person name="Ram K.R."/>
            <person name="Rand D."/>
            <person name="Rasmussen M.D."/>
            <person name="Reed L.K."/>
            <person name="Reenan R."/>
            <person name="Reily A."/>
            <person name="Remington K.A."/>
            <person name="Rieger T.T."/>
            <person name="Ritchie M.G."/>
            <person name="Robin C."/>
            <person name="Rogers Y.H."/>
            <person name="Rohde C."/>
            <person name="Rozas J."/>
            <person name="Rubenfield M.J."/>
            <person name="Ruiz A."/>
            <person name="Russo S."/>
            <person name="Salzberg S.L."/>
            <person name="Sanchez-Gracia A."/>
            <person name="Saranga D.J."/>
            <person name="Sato H."/>
            <person name="Schaeffer S.W."/>
            <person name="Schatz M.C."/>
            <person name="Schlenke T."/>
            <person name="Schwartz R."/>
            <person name="Segarra C."/>
            <person name="Singh R.S."/>
            <person name="Sirot L."/>
            <person name="Sirota M."/>
            <person name="Sisneros N.B."/>
            <person name="Smith C.D."/>
            <person name="Smith T.F."/>
            <person name="Spieth J."/>
            <person name="Stage D.E."/>
            <person name="Stark A."/>
            <person name="Stephan W."/>
            <person name="Strausberg R.L."/>
            <person name="Strempel S."/>
            <person name="Sturgill D."/>
            <person name="Sutton G."/>
            <person name="Sutton G.G."/>
            <person name="Tao W."/>
            <person name="Teichmann S."/>
            <person name="Tobari Y.N."/>
            <person name="Tomimura Y."/>
            <person name="Tsolas J.M."/>
            <person name="Valente V.L."/>
            <person name="Venter E."/>
            <person name="Venter J.C."/>
            <person name="Vicario S."/>
            <person name="Vieira F.G."/>
            <person name="Vilella A.J."/>
            <person name="Villasante A."/>
            <person name="Walenz B."/>
            <person name="Wang J."/>
            <person name="Wasserman M."/>
            <person name="Watts T."/>
            <person name="Wilson D."/>
            <person name="Wilson R.K."/>
            <person name="Wing R.A."/>
            <person name="Wolfner M.F."/>
            <person name="Wong A."/>
            <person name="Wong G.K."/>
            <person name="Wu C.I."/>
            <person name="Wu G."/>
            <person name="Yamamoto D."/>
            <person name="Yang H.P."/>
            <person name="Yang S.P."/>
            <person name="Yorke J.A."/>
            <person name="Yoshida K."/>
            <person name="Zdobnov E."/>
            <person name="Zhang P."/>
            <person name="Zhang Y."/>
            <person name="Zimin A.V."/>
            <person name="Baldwin J."/>
            <person name="Abdouelleil A."/>
            <person name="Abdulkadir J."/>
            <person name="Abebe A."/>
            <person name="Abera B."/>
            <person name="Abreu J."/>
            <person name="Acer S.C."/>
            <person name="Aftuck L."/>
            <person name="Alexander A."/>
            <person name="An P."/>
            <person name="Anderson E."/>
            <person name="Anderson S."/>
            <person name="Arachi H."/>
            <person name="Azer M."/>
            <person name="Bachantsang P."/>
            <person name="Barry A."/>
            <person name="Bayul T."/>
            <person name="Berlin A."/>
            <person name="Bessette D."/>
            <person name="Bloom T."/>
            <person name="Blye J."/>
            <person name="Boguslavskiy L."/>
            <person name="Bonnet C."/>
            <person name="Boukhgalter B."/>
            <person name="Bourzgui I."/>
            <person name="Brown A."/>
            <person name="Cahill P."/>
            <person name="Channer S."/>
            <person name="Cheshatsang Y."/>
            <person name="Chuda L."/>
            <person name="Citroen M."/>
            <person name="Collymore A."/>
            <person name="Cooke P."/>
            <person name="Costello M."/>
            <person name="D'Aco K."/>
            <person name="Daza R."/>
            <person name="De Haan G."/>
            <person name="DeGray S."/>
            <person name="DeMaso C."/>
            <person name="Dhargay N."/>
            <person name="Dooley K."/>
            <person name="Dooley E."/>
            <person name="Doricent M."/>
            <person name="Dorje P."/>
            <person name="Dorjee K."/>
            <person name="Dupes A."/>
            <person name="Elong R."/>
            <person name="Falk J."/>
            <person name="Farina A."/>
            <person name="Faro S."/>
            <person name="Ferguson D."/>
            <person name="Fisher S."/>
            <person name="Foley C.D."/>
            <person name="Franke A."/>
            <person name="Friedrich D."/>
            <person name="Gadbois L."/>
            <person name="Gearin G."/>
            <person name="Gearin C.R."/>
            <person name="Giannoukos G."/>
            <person name="Goode T."/>
            <person name="Graham J."/>
            <person name="Grandbois E."/>
            <person name="Grewal S."/>
            <person name="Gyaltsen K."/>
            <person name="Hafez N."/>
            <person name="Hagos B."/>
            <person name="Hall J."/>
            <person name="Henson C."/>
            <person name="Hollinger A."/>
            <person name="Honan T."/>
            <person name="Huard M.D."/>
            <person name="Hughes L."/>
            <person name="Hurhula B."/>
            <person name="Husby M.E."/>
            <person name="Kamat A."/>
            <person name="Kanga B."/>
            <person name="Kashin S."/>
            <person name="Khazanovich D."/>
            <person name="Kisner P."/>
            <person name="Lance K."/>
            <person name="Lara M."/>
            <person name="Lee W."/>
            <person name="Lennon N."/>
            <person name="Letendre F."/>
            <person name="LeVine R."/>
            <person name="Lipovsky A."/>
            <person name="Liu X."/>
            <person name="Liu J."/>
            <person name="Liu S."/>
            <person name="Lokyitsang T."/>
            <person name="Lokyitsang Y."/>
            <person name="Lubonja R."/>
            <person name="Lui A."/>
            <person name="MacDonald P."/>
            <person name="Magnisalis V."/>
            <person name="Maru K."/>
            <person name="Matthews C."/>
            <person name="McCusker W."/>
            <person name="McDonough S."/>
            <person name="Mehta T."/>
            <person name="Meldrim J."/>
            <person name="Meneus L."/>
            <person name="Mihai O."/>
            <person name="Mihalev A."/>
            <person name="Mihova T."/>
            <person name="Mittelman R."/>
            <person name="Mlenga V."/>
            <person name="Montmayeur A."/>
            <person name="Mulrain L."/>
            <person name="Navidi A."/>
            <person name="Naylor J."/>
            <person name="Negash T."/>
            <person name="Nguyen T."/>
            <person name="Nguyen N."/>
            <person name="Nicol R."/>
            <person name="Norbu C."/>
            <person name="Norbu N."/>
            <person name="Novod N."/>
            <person name="O'Neill B."/>
            <person name="Osman S."/>
            <person name="Markiewicz E."/>
            <person name="Oyono O.L."/>
            <person name="Patti C."/>
            <person name="Phunkhang P."/>
            <person name="Pierre F."/>
            <person name="Priest M."/>
            <person name="Raghuraman S."/>
            <person name="Rege F."/>
            <person name="Reyes R."/>
            <person name="Rise C."/>
            <person name="Rogov P."/>
            <person name="Ross K."/>
            <person name="Ryan E."/>
            <person name="Settipalli S."/>
            <person name="Shea T."/>
            <person name="Sherpa N."/>
            <person name="Shi L."/>
            <person name="Shih D."/>
            <person name="Sparrow T."/>
            <person name="Spaulding J."/>
            <person name="Stalker J."/>
            <person name="Stange-Thomann N."/>
            <person name="Stavropoulos S."/>
            <person name="Stone C."/>
            <person name="Strader C."/>
            <person name="Tesfaye S."/>
            <person name="Thomson T."/>
            <person name="Thoulutsang Y."/>
            <person name="Thoulutsang D."/>
            <person name="Topham K."/>
            <person name="Topping I."/>
            <person name="Tsamla T."/>
            <person name="Vassiliev H."/>
            <person name="Vo A."/>
            <person name="Wangchuk T."/>
            <person name="Wangdi T."/>
            <person name="Weiand M."/>
            <person name="Wilkinson J."/>
            <person name="Wilson A."/>
            <person name="Yadav S."/>
            <person name="Young G."/>
            <person name="Yu Q."/>
            <person name="Zembek L."/>
            <person name="Zhong D."/>
            <person name="Zimmer A."/>
            <person name="Zwirko Z."/>
            <person name="Jaffe D.B."/>
            <person name="Alvarez P."/>
            <person name="Brockman W."/>
            <person name="Butler J."/>
            <person name="Chin C."/>
            <person name="Gnerre S."/>
            <person name="Grabherr M."/>
            <person name="Kleber M."/>
            <person name="Mauceli E."/>
            <person name="MacCallum I."/>
        </authorList>
    </citation>
    <scope>NUCLEOTIDE SEQUENCE [LARGE SCALE GENOMIC DNA]</scope>
    <source>
        <strain evidence="11">Tucson 14024-0371.13</strain>
    </source>
</reference>
<name>A0A0P9C895_DROAN</name>
<keyword evidence="3" id="KW-0547">Nucleotide-binding</keyword>
<dbReference type="SMART" id="SM00176">
    <property type="entry name" value="RAN"/>
    <property type="match status" value="1"/>
</dbReference>
<keyword evidence="7" id="KW-0636">Prenylation</keyword>
<evidence type="ECO:0000256" key="2">
    <source>
        <dbReference type="ARBA" id="ARBA00022448"/>
    </source>
</evidence>
<dbReference type="SMART" id="SM00173">
    <property type="entry name" value="RAS"/>
    <property type="match status" value="1"/>
</dbReference>
<dbReference type="PRINTS" id="PR00449">
    <property type="entry name" value="RASTRNSFRMNG"/>
</dbReference>
<dbReference type="eggNOG" id="KOG0394">
    <property type="taxonomic scope" value="Eukaryota"/>
</dbReference>
<evidence type="ECO:0000256" key="1">
    <source>
        <dbReference type="ARBA" id="ARBA00006270"/>
    </source>
</evidence>
<dbReference type="GO" id="GO:0002682">
    <property type="term" value="P:regulation of immune system process"/>
    <property type="evidence" value="ECO:0007669"/>
    <property type="project" value="UniProtKB-ARBA"/>
</dbReference>
<evidence type="ECO:0000256" key="3">
    <source>
        <dbReference type="ARBA" id="ARBA00022741"/>
    </source>
</evidence>
<keyword evidence="5" id="KW-0342">GTP-binding</keyword>
<dbReference type="EMBL" id="CH902617">
    <property type="protein sequence ID" value="KPU79714.1"/>
    <property type="molecule type" value="Genomic_DNA"/>
</dbReference>
<evidence type="ECO:0000313" key="10">
    <source>
        <dbReference type="EMBL" id="KPU79714.1"/>
    </source>
</evidence>
<dbReference type="PANTHER" id="PTHR47981">
    <property type="entry name" value="RAB FAMILY"/>
    <property type="match status" value="1"/>
</dbReference>
<keyword evidence="4" id="KW-0653">Protein transport</keyword>
<accession>A0A0P9C895</accession>
<dbReference type="OrthoDB" id="1436450at2759"/>
<dbReference type="Proteomes" id="UP000007801">
    <property type="component" value="Unassembled WGS sequence"/>
</dbReference>
<dbReference type="Pfam" id="PF00071">
    <property type="entry name" value="Ras"/>
    <property type="match status" value="1"/>
</dbReference>